<keyword evidence="3" id="KW-1185">Reference proteome</keyword>
<dbReference type="RefSeq" id="WP_253760743.1">
    <property type="nucleotide sequence ID" value="NZ_JAMZDZ010000001.1"/>
</dbReference>
<reference evidence="3" key="1">
    <citation type="journal article" date="2019" name="Int. J. Syst. Evol. Microbiol.">
        <title>The Global Catalogue of Microorganisms (GCM) 10K type strain sequencing project: providing services to taxonomists for standard genome sequencing and annotation.</title>
        <authorList>
            <consortium name="The Broad Institute Genomics Platform"/>
            <consortium name="The Broad Institute Genome Sequencing Center for Infectious Disease"/>
            <person name="Wu L."/>
            <person name="Ma J."/>
        </authorList>
    </citation>
    <scope>NUCLEOTIDE SEQUENCE [LARGE SCALE GENOMIC DNA]</scope>
    <source>
        <strain evidence="3">CGMCC 4.7289</strain>
    </source>
</reference>
<protein>
    <submittedName>
        <fullName evidence="2">Uncharacterized protein</fullName>
    </submittedName>
</protein>
<sequence>MRFAAGPPHMWLVRLKSGSEIEVWADFHDSAPVGGEWRFGVLVEASADEQQAVRVESRTVPPSDRCVITVARIPAGEVDSIVGGWSLSEDPRSGPAVEANKVTHGAE</sequence>
<gene>
    <name evidence="2" type="ORF">ACFOZ4_22865</name>
</gene>
<comment type="caution">
    <text evidence="2">The sequence shown here is derived from an EMBL/GenBank/DDBJ whole genome shotgun (WGS) entry which is preliminary data.</text>
</comment>
<evidence type="ECO:0000256" key="1">
    <source>
        <dbReference type="SAM" id="MobiDB-lite"/>
    </source>
</evidence>
<organism evidence="2 3">
    <name type="scientific">Hamadaea flava</name>
    <dbReference type="NCBI Taxonomy" id="1742688"/>
    <lineage>
        <taxon>Bacteria</taxon>
        <taxon>Bacillati</taxon>
        <taxon>Actinomycetota</taxon>
        <taxon>Actinomycetes</taxon>
        <taxon>Micromonosporales</taxon>
        <taxon>Micromonosporaceae</taxon>
        <taxon>Hamadaea</taxon>
    </lineage>
</organism>
<feature type="region of interest" description="Disordered" evidence="1">
    <location>
        <begin position="86"/>
        <end position="107"/>
    </location>
</feature>
<evidence type="ECO:0000313" key="2">
    <source>
        <dbReference type="EMBL" id="MFC4133463.1"/>
    </source>
</evidence>
<name>A0ABV8LSX1_9ACTN</name>
<dbReference type="EMBL" id="JBHSAY010000010">
    <property type="protein sequence ID" value="MFC4133463.1"/>
    <property type="molecule type" value="Genomic_DNA"/>
</dbReference>
<proteinExistence type="predicted"/>
<evidence type="ECO:0000313" key="3">
    <source>
        <dbReference type="Proteomes" id="UP001595816"/>
    </source>
</evidence>
<dbReference type="Proteomes" id="UP001595816">
    <property type="component" value="Unassembled WGS sequence"/>
</dbReference>
<accession>A0ABV8LSX1</accession>